<dbReference type="InterPro" id="IPR050587">
    <property type="entry name" value="GNT1/Glycosyltrans_8"/>
</dbReference>
<dbReference type="InterPro" id="IPR029044">
    <property type="entry name" value="Nucleotide-diphossugar_trans"/>
</dbReference>
<comment type="caution">
    <text evidence="2">The sequence shown here is derived from an EMBL/GenBank/DDBJ whole genome shotgun (WGS) entry which is preliminary data.</text>
</comment>
<keyword evidence="3" id="KW-1185">Reference proteome</keyword>
<sequence>MRLHIIISLLLSLCLAYAREKRAFITVVTTEEDVEPAMAIGTLLRASTRTKDSVHNSAYSLDYICLVLRKEEFEAYKNPTTDQVTGGVSLIGMKKLTFSGWTTRPVSYSIFNDNYKGANWSQADFNAMWIWAMNEYDKVVYLNHDVLVFKDIKDLFSRNVNFAAAPKPFASHQFDSGLMLIKPNMSTFTELMNELKRGIEGSWNLDVFLNNYYSAWYTMGANHRLSPYYNAPYSWTQDESWVQHRKDIRALHFLGDEKPSAILKNPKKYNVSKYGAPFIYIWAIILFFIANPLEDGFEDETRHVLQKVFDITKSSKAVAEYIEKMKRGGTRLRISIHDDAEHDDDEFDEL</sequence>
<dbReference type="EMBL" id="BLLK01000051">
    <property type="protein sequence ID" value="GFH55639.1"/>
    <property type="molecule type" value="Genomic_DNA"/>
</dbReference>
<dbReference type="AlphaFoldDB" id="A0AAD3HA58"/>
<name>A0AAD3HA58_9STRA</name>
<dbReference type="SUPFAM" id="SSF53448">
    <property type="entry name" value="Nucleotide-diphospho-sugar transferases"/>
    <property type="match status" value="1"/>
</dbReference>
<feature type="chain" id="PRO_5041950194" description="Nucleotide-diphospho-sugar transferase domain-containing protein" evidence="1">
    <location>
        <begin position="19"/>
        <end position="350"/>
    </location>
</feature>
<evidence type="ECO:0000313" key="3">
    <source>
        <dbReference type="Proteomes" id="UP001054902"/>
    </source>
</evidence>
<dbReference type="Gene3D" id="3.90.550.10">
    <property type="entry name" value="Spore Coat Polysaccharide Biosynthesis Protein SpsA, Chain A"/>
    <property type="match status" value="1"/>
</dbReference>
<dbReference type="Proteomes" id="UP001054902">
    <property type="component" value="Unassembled WGS sequence"/>
</dbReference>
<feature type="signal peptide" evidence="1">
    <location>
        <begin position="1"/>
        <end position="18"/>
    </location>
</feature>
<dbReference type="GO" id="GO:0016757">
    <property type="term" value="F:glycosyltransferase activity"/>
    <property type="evidence" value="ECO:0007669"/>
    <property type="project" value="InterPro"/>
</dbReference>
<dbReference type="PANTHER" id="PTHR11183">
    <property type="entry name" value="GLYCOGENIN SUBFAMILY MEMBER"/>
    <property type="match status" value="1"/>
</dbReference>
<organism evidence="2 3">
    <name type="scientific">Chaetoceros tenuissimus</name>
    <dbReference type="NCBI Taxonomy" id="426638"/>
    <lineage>
        <taxon>Eukaryota</taxon>
        <taxon>Sar</taxon>
        <taxon>Stramenopiles</taxon>
        <taxon>Ochrophyta</taxon>
        <taxon>Bacillariophyta</taxon>
        <taxon>Coscinodiscophyceae</taxon>
        <taxon>Chaetocerotophycidae</taxon>
        <taxon>Chaetocerotales</taxon>
        <taxon>Chaetocerotaceae</taxon>
        <taxon>Chaetoceros</taxon>
    </lineage>
</organism>
<protein>
    <recommendedName>
        <fullName evidence="4">Nucleotide-diphospho-sugar transferase domain-containing protein</fullName>
    </recommendedName>
</protein>
<dbReference type="Pfam" id="PF01501">
    <property type="entry name" value="Glyco_transf_8"/>
    <property type="match status" value="1"/>
</dbReference>
<proteinExistence type="predicted"/>
<accession>A0AAD3HA58</accession>
<keyword evidence="1" id="KW-0732">Signal</keyword>
<evidence type="ECO:0000313" key="2">
    <source>
        <dbReference type="EMBL" id="GFH55639.1"/>
    </source>
</evidence>
<dbReference type="InterPro" id="IPR002495">
    <property type="entry name" value="Glyco_trans_8"/>
</dbReference>
<evidence type="ECO:0000256" key="1">
    <source>
        <dbReference type="SAM" id="SignalP"/>
    </source>
</evidence>
<reference evidence="2 3" key="1">
    <citation type="journal article" date="2021" name="Sci. Rep.">
        <title>The genome of the diatom Chaetoceros tenuissimus carries an ancient integrated fragment of an extant virus.</title>
        <authorList>
            <person name="Hongo Y."/>
            <person name="Kimura K."/>
            <person name="Takaki Y."/>
            <person name="Yoshida Y."/>
            <person name="Baba S."/>
            <person name="Kobayashi G."/>
            <person name="Nagasaki K."/>
            <person name="Hano T."/>
            <person name="Tomaru Y."/>
        </authorList>
    </citation>
    <scope>NUCLEOTIDE SEQUENCE [LARGE SCALE GENOMIC DNA]</scope>
    <source>
        <strain evidence="2 3">NIES-3715</strain>
    </source>
</reference>
<evidence type="ECO:0008006" key="4">
    <source>
        <dbReference type="Google" id="ProtNLM"/>
    </source>
</evidence>
<gene>
    <name evidence="2" type="ORF">CTEN210_12115</name>
</gene>